<sequence length="365" mass="38939">MESRLMSVADWRTSPSQRPPRAAVVLLGGAQFLAFLFLLSFALIPGEGADTSRTFNAGMAALSGAVAVFTVTVVGRVAMWLWDLSLAFSSIVLGFVITNNTDAIGQMLNGTGLVMLALLAALFSTRRRLAGHLVLMITAYLVAVVIHAVLPTVLFAIIASVIVASVGIVTHGLVSQLHRLSHIDPLTGALNRRGLEQQAGAVRSVAARAASPTAVAIVDLDEFKLFNDTHGHIAGDVLLCSVVNDLHSRLRPHDLVARFGGDEFVVILPGSTEAEAYSAIHRAALASDHPWTWGLAAWKDDEELWDALDRADRVLYDAKRARTAPSRSGAVPEQREEPNSTDGVAGAGPDARTSEHEHRTADEPA</sequence>
<name>A0ABW1T6D8_9ACTN</name>
<dbReference type="Pfam" id="PF00990">
    <property type="entry name" value="GGDEF"/>
    <property type="match status" value="1"/>
</dbReference>
<dbReference type="InterPro" id="IPR000160">
    <property type="entry name" value="GGDEF_dom"/>
</dbReference>
<proteinExistence type="predicted"/>
<protein>
    <submittedName>
        <fullName evidence="4">GGDEF domain-containing protein</fullName>
    </submittedName>
</protein>
<feature type="region of interest" description="Disordered" evidence="1">
    <location>
        <begin position="320"/>
        <end position="365"/>
    </location>
</feature>
<feature type="domain" description="GGDEF" evidence="3">
    <location>
        <begin position="211"/>
        <end position="335"/>
    </location>
</feature>
<comment type="caution">
    <text evidence="4">The sequence shown here is derived from an EMBL/GenBank/DDBJ whole genome shotgun (WGS) entry which is preliminary data.</text>
</comment>
<keyword evidence="2" id="KW-0472">Membrane</keyword>
<dbReference type="InterPro" id="IPR043128">
    <property type="entry name" value="Rev_trsase/Diguanyl_cyclase"/>
</dbReference>
<evidence type="ECO:0000313" key="4">
    <source>
        <dbReference type="EMBL" id="MFC6239620.1"/>
    </source>
</evidence>
<dbReference type="PANTHER" id="PTHR45138:SF9">
    <property type="entry name" value="DIGUANYLATE CYCLASE DGCM-RELATED"/>
    <property type="match status" value="1"/>
</dbReference>
<evidence type="ECO:0000256" key="1">
    <source>
        <dbReference type="SAM" id="MobiDB-lite"/>
    </source>
</evidence>
<dbReference type="Gene3D" id="3.30.70.270">
    <property type="match status" value="1"/>
</dbReference>
<dbReference type="NCBIfam" id="TIGR00254">
    <property type="entry name" value="GGDEF"/>
    <property type="match status" value="1"/>
</dbReference>
<organism evidence="4 5">
    <name type="scientific">Longivirga aurantiaca</name>
    <dbReference type="NCBI Taxonomy" id="1837743"/>
    <lineage>
        <taxon>Bacteria</taxon>
        <taxon>Bacillati</taxon>
        <taxon>Actinomycetota</taxon>
        <taxon>Actinomycetes</taxon>
        <taxon>Sporichthyales</taxon>
        <taxon>Sporichthyaceae</taxon>
        <taxon>Longivirga</taxon>
    </lineage>
</organism>
<evidence type="ECO:0000259" key="3">
    <source>
        <dbReference type="PROSITE" id="PS50887"/>
    </source>
</evidence>
<dbReference type="CDD" id="cd01949">
    <property type="entry name" value="GGDEF"/>
    <property type="match status" value="1"/>
</dbReference>
<feature type="transmembrane region" description="Helical" evidence="2">
    <location>
        <begin position="129"/>
        <end position="148"/>
    </location>
</feature>
<evidence type="ECO:0000313" key="5">
    <source>
        <dbReference type="Proteomes" id="UP001596138"/>
    </source>
</evidence>
<evidence type="ECO:0000256" key="2">
    <source>
        <dbReference type="SAM" id="Phobius"/>
    </source>
</evidence>
<gene>
    <name evidence="4" type="ORF">ACFQGU_17245</name>
</gene>
<keyword evidence="2" id="KW-1133">Transmembrane helix</keyword>
<feature type="transmembrane region" description="Helical" evidence="2">
    <location>
        <begin position="80"/>
        <end position="97"/>
    </location>
</feature>
<dbReference type="InterPro" id="IPR029787">
    <property type="entry name" value="Nucleotide_cyclase"/>
</dbReference>
<feature type="compositionally biased region" description="Basic and acidic residues" evidence="1">
    <location>
        <begin position="352"/>
        <end position="365"/>
    </location>
</feature>
<feature type="transmembrane region" description="Helical" evidence="2">
    <location>
        <begin position="103"/>
        <end position="122"/>
    </location>
</feature>
<feature type="transmembrane region" description="Helical" evidence="2">
    <location>
        <begin position="55"/>
        <end position="73"/>
    </location>
</feature>
<dbReference type="RefSeq" id="WP_386768935.1">
    <property type="nucleotide sequence ID" value="NZ_JBHSTI010000052.1"/>
</dbReference>
<dbReference type="EMBL" id="JBHSTI010000052">
    <property type="protein sequence ID" value="MFC6239620.1"/>
    <property type="molecule type" value="Genomic_DNA"/>
</dbReference>
<dbReference type="PROSITE" id="PS50887">
    <property type="entry name" value="GGDEF"/>
    <property type="match status" value="1"/>
</dbReference>
<dbReference type="Proteomes" id="UP001596138">
    <property type="component" value="Unassembled WGS sequence"/>
</dbReference>
<keyword evidence="2" id="KW-0812">Transmembrane</keyword>
<accession>A0ABW1T6D8</accession>
<feature type="transmembrane region" description="Helical" evidence="2">
    <location>
        <begin position="154"/>
        <end position="174"/>
    </location>
</feature>
<dbReference type="SMART" id="SM00267">
    <property type="entry name" value="GGDEF"/>
    <property type="match status" value="1"/>
</dbReference>
<reference evidence="5" key="1">
    <citation type="journal article" date="2019" name="Int. J. Syst. Evol. Microbiol.">
        <title>The Global Catalogue of Microorganisms (GCM) 10K type strain sequencing project: providing services to taxonomists for standard genome sequencing and annotation.</title>
        <authorList>
            <consortium name="The Broad Institute Genomics Platform"/>
            <consortium name="The Broad Institute Genome Sequencing Center for Infectious Disease"/>
            <person name="Wu L."/>
            <person name="Ma J."/>
        </authorList>
    </citation>
    <scope>NUCLEOTIDE SEQUENCE [LARGE SCALE GENOMIC DNA]</scope>
    <source>
        <strain evidence="5">CGMCC 4.7317</strain>
    </source>
</reference>
<feature type="transmembrane region" description="Helical" evidence="2">
    <location>
        <begin position="21"/>
        <end position="43"/>
    </location>
</feature>
<dbReference type="PANTHER" id="PTHR45138">
    <property type="entry name" value="REGULATORY COMPONENTS OF SENSORY TRANSDUCTION SYSTEM"/>
    <property type="match status" value="1"/>
</dbReference>
<dbReference type="SUPFAM" id="SSF55073">
    <property type="entry name" value="Nucleotide cyclase"/>
    <property type="match status" value="1"/>
</dbReference>
<keyword evidence="5" id="KW-1185">Reference proteome</keyword>
<dbReference type="InterPro" id="IPR050469">
    <property type="entry name" value="Diguanylate_Cyclase"/>
</dbReference>